<protein>
    <submittedName>
        <fullName evidence="2">Uncharacterized protein</fullName>
    </submittedName>
</protein>
<name>A0A0H1BAZ7_9EURO</name>
<evidence type="ECO:0000256" key="1">
    <source>
        <dbReference type="SAM" id="MobiDB-lite"/>
    </source>
</evidence>
<proteinExistence type="predicted"/>
<accession>A0A0H1BAZ7</accession>
<gene>
    <name evidence="2" type="ORF">EMPG_16283</name>
</gene>
<comment type="caution">
    <text evidence="2">The sequence shown here is derived from an EMBL/GenBank/DDBJ whole genome shotgun (WGS) entry which is preliminary data.</text>
</comment>
<evidence type="ECO:0000313" key="3">
    <source>
        <dbReference type="Proteomes" id="UP000053573"/>
    </source>
</evidence>
<keyword evidence="3" id="KW-1185">Reference proteome</keyword>
<evidence type="ECO:0000313" key="2">
    <source>
        <dbReference type="EMBL" id="KLJ08283.1"/>
    </source>
</evidence>
<dbReference type="AlphaFoldDB" id="A0A0H1BAZ7"/>
<sequence>MSLLILSPLEFESGMMYIYNGSFDDPKAVPRCFIHSQPTAVTAWNPIADPRAESNECIVIPTVPGGKESRTKVRQVRSIALITRLCFSIPRMDPAQGRTPGGTNRPEYSPEYRYTNDRYPTGTSPAGSEFLHPPPSFNMSFPRYDHSMVTQSVVYSPREHLFRPPYLSNPPE</sequence>
<dbReference type="Proteomes" id="UP000053573">
    <property type="component" value="Unassembled WGS sequence"/>
</dbReference>
<organism evidence="2 3">
    <name type="scientific">Blastomyces silverae</name>
    <dbReference type="NCBI Taxonomy" id="2060906"/>
    <lineage>
        <taxon>Eukaryota</taxon>
        <taxon>Fungi</taxon>
        <taxon>Dikarya</taxon>
        <taxon>Ascomycota</taxon>
        <taxon>Pezizomycotina</taxon>
        <taxon>Eurotiomycetes</taxon>
        <taxon>Eurotiomycetidae</taxon>
        <taxon>Onygenales</taxon>
        <taxon>Ajellomycetaceae</taxon>
        <taxon>Blastomyces</taxon>
    </lineage>
</organism>
<feature type="region of interest" description="Disordered" evidence="1">
    <location>
        <begin position="93"/>
        <end position="131"/>
    </location>
</feature>
<dbReference type="EMBL" id="LDEV01002625">
    <property type="protein sequence ID" value="KLJ08283.1"/>
    <property type="molecule type" value="Genomic_DNA"/>
</dbReference>
<reference evidence="3" key="1">
    <citation type="journal article" date="2015" name="PLoS Genet.">
        <title>The dynamic genome and transcriptome of the human fungal pathogen Blastomyces and close relative Emmonsia.</title>
        <authorList>
            <person name="Munoz J.F."/>
            <person name="Gauthier G.M."/>
            <person name="Desjardins C.A."/>
            <person name="Gallo J.E."/>
            <person name="Holder J."/>
            <person name="Sullivan T.D."/>
            <person name="Marty A.J."/>
            <person name="Carmen J.C."/>
            <person name="Chen Z."/>
            <person name="Ding L."/>
            <person name="Gujja S."/>
            <person name="Magrini V."/>
            <person name="Misas E."/>
            <person name="Mitreva M."/>
            <person name="Priest M."/>
            <person name="Saif S."/>
            <person name="Whiston E.A."/>
            <person name="Young S."/>
            <person name="Zeng Q."/>
            <person name="Goldman W.E."/>
            <person name="Mardis E.R."/>
            <person name="Taylor J.W."/>
            <person name="McEwen J.G."/>
            <person name="Clay O.K."/>
            <person name="Klein B.S."/>
            <person name="Cuomo C.A."/>
        </authorList>
    </citation>
    <scope>NUCLEOTIDE SEQUENCE [LARGE SCALE GENOMIC DNA]</scope>
    <source>
        <strain evidence="3">UAMH 139</strain>
    </source>
</reference>